<dbReference type="SUPFAM" id="SSF52540">
    <property type="entry name" value="P-loop containing nucleoside triphosphate hydrolases"/>
    <property type="match status" value="1"/>
</dbReference>
<name>A0A518DLC0_9BACT</name>
<dbReference type="Pfam" id="PF02954">
    <property type="entry name" value="HTH_8"/>
    <property type="match status" value="1"/>
</dbReference>
<keyword evidence="1 8" id="KW-0597">Phosphoprotein</keyword>
<dbReference type="GO" id="GO:0006355">
    <property type="term" value="P:regulation of DNA-templated transcription"/>
    <property type="evidence" value="ECO:0007669"/>
    <property type="project" value="InterPro"/>
</dbReference>
<feature type="domain" description="Response regulatory" evidence="10">
    <location>
        <begin position="8"/>
        <end position="122"/>
    </location>
</feature>
<dbReference type="PROSITE" id="PS00688">
    <property type="entry name" value="SIGMA54_INTERACT_3"/>
    <property type="match status" value="1"/>
</dbReference>
<dbReference type="OrthoDB" id="9807827at2"/>
<dbReference type="PANTHER" id="PTHR32071:SF100">
    <property type="entry name" value="RESPONSE REGULATOR PROTEIN PILR"/>
    <property type="match status" value="1"/>
</dbReference>
<evidence type="ECO:0000313" key="11">
    <source>
        <dbReference type="EMBL" id="QDU92628.1"/>
    </source>
</evidence>
<evidence type="ECO:0000256" key="7">
    <source>
        <dbReference type="ARBA" id="ARBA00023163"/>
    </source>
</evidence>
<dbReference type="Gene3D" id="1.10.10.60">
    <property type="entry name" value="Homeodomain-like"/>
    <property type="match status" value="1"/>
</dbReference>
<dbReference type="PRINTS" id="PR01590">
    <property type="entry name" value="HTHFIS"/>
</dbReference>
<keyword evidence="6" id="KW-0238">DNA-binding</keyword>
<dbReference type="Pfam" id="PF00072">
    <property type="entry name" value="Response_reg"/>
    <property type="match status" value="1"/>
</dbReference>
<dbReference type="GO" id="GO:0005524">
    <property type="term" value="F:ATP binding"/>
    <property type="evidence" value="ECO:0007669"/>
    <property type="project" value="UniProtKB-KW"/>
</dbReference>
<evidence type="ECO:0000256" key="6">
    <source>
        <dbReference type="ARBA" id="ARBA00023125"/>
    </source>
</evidence>
<dbReference type="InterPro" id="IPR002078">
    <property type="entry name" value="Sigma_54_int"/>
</dbReference>
<proteinExistence type="predicted"/>
<dbReference type="InterPro" id="IPR009057">
    <property type="entry name" value="Homeodomain-like_sf"/>
</dbReference>
<dbReference type="CDD" id="cd00009">
    <property type="entry name" value="AAA"/>
    <property type="match status" value="1"/>
</dbReference>
<keyword evidence="7" id="KW-0804">Transcription</keyword>
<gene>
    <name evidence="11" type="primary">zraR_1</name>
    <name evidence="11" type="ORF">Pla8534_03760</name>
</gene>
<dbReference type="Gene3D" id="1.10.8.60">
    <property type="match status" value="1"/>
</dbReference>
<dbReference type="InterPro" id="IPR058031">
    <property type="entry name" value="AAA_lid_NorR"/>
</dbReference>
<dbReference type="Gene3D" id="3.40.50.2300">
    <property type="match status" value="1"/>
</dbReference>
<protein>
    <submittedName>
        <fullName evidence="11">Transcriptional regulatory protein ZraR</fullName>
    </submittedName>
</protein>
<keyword evidence="2" id="KW-0547">Nucleotide-binding</keyword>
<evidence type="ECO:0000313" key="12">
    <source>
        <dbReference type="Proteomes" id="UP000317648"/>
    </source>
</evidence>
<dbReference type="SMART" id="SM00382">
    <property type="entry name" value="AAA"/>
    <property type="match status" value="1"/>
</dbReference>
<keyword evidence="12" id="KW-1185">Reference proteome</keyword>
<dbReference type="Gene3D" id="3.40.50.300">
    <property type="entry name" value="P-loop containing nucleotide triphosphate hydrolases"/>
    <property type="match status" value="1"/>
</dbReference>
<dbReference type="SUPFAM" id="SSF52172">
    <property type="entry name" value="CheY-like"/>
    <property type="match status" value="1"/>
</dbReference>
<evidence type="ECO:0000256" key="3">
    <source>
        <dbReference type="ARBA" id="ARBA00022840"/>
    </source>
</evidence>
<evidence type="ECO:0000256" key="1">
    <source>
        <dbReference type="ARBA" id="ARBA00022553"/>
    </source>
</evidence>
<dbReference type="GO" id="GO:0043565">
    <property type="term" value="F:sequence-specific DNA binding"/>
    <property type="evidence" value="ECO:0007669"/>
    <property type="project" value="InterPro"/>
</dbReference>
<accession>A0A518DLC0</accession>
<evidence type="ECO:0000256" key="5">
    <source>
        <dbReference type="ARBA" id="ARBA00023015"/>
    </source>
</evidence>
<dbReference type="InterPro" id="IPR003593">
    <property type="entry name" value="AAA+_ATPase"/>
</dbReference>
<keyword evidence="3" id="KW-0067">ATP-binding</keyword>
<dbReference type="InterPro" id="IPR002197">
    <property type="entry name" value="HTH_Fis"/>
</dbReference>
<dbReference type="InterPro" id="IPR001789">
    <property type="entry name" value="Sig_transdc_resp-reg_receiver"/>
</dbReference>
<dbReference type="PROSITE" id="PS50110">
    <property type="entry name" value="RESPONSE_REGULATORY"/>
    <property type="match status" value="1"/>
</dbReference>
<dbReference type="PROSITE" id="PS00675">
    <property type="entry name" value="SIGMA54_INTERACT_1"/>
    <property type="match status" value="1"/>
</dbReference>
<feature type="modified residue" description="4-aspartylphosphate" evidence="8">
    <location>
        <position position="57"/>
    </location>
</feature>
<evidence type="ECO:0000256" key="8">
    <source>
        <dbReference type="PROSITE-ProRule" id="PRU00169"/>
    </source>
</evidence>
<organism evidence="11 12">
    <name type="scientific">Lignipirellula cremea</name>
    <dbReference type="NCBI Taxonomy" id="2528010"/>
    <lineage>
        <taxon>Bacteria</taxon>
        <taxon>Pseudomonadati</taxon>
        <taxon>Planctomycetota</taxon>
        <taxon>Planctomycetia</taxon>
        <taxon>Pirellulales</taxon>
        <taxon>Pirellulaceae</taxon>
        <taxon>Lignipirellula</taxon>
    </lineage>
</organism>
<dbReference type="InterPro" id="IPR027417">
    <property type="entry name" value="P-loop_NTPase"/>
</dbReference>
<dbReference type="SMART" id="SM00448">
    <property type="entry name" value="REC"/>
    <property type="match status" value="1"/>
</dbReference>
<dbReference type="InterPro" id="IPR025662">
    <property type="entry name" value="Sigma_54_int_dom_ATP-bd_1"/>
</dbReference>
<dbReference type="PROSITE" id="PS00676">
    <property type="entry name" value="SIGMA54_INTERACT_2"/>
    <property type="match status" value="1"/>
</dbReference>
<evidence type="ECO:0000259" key="9">
    <source>
        <dbReference type="PROSITE" id="PS50045"/>
    </source>
</evidence>
<dbReference type="InterPro" id="IPR025943">
    <property type="entry name" value="Sigma_54_int_dom_ATP-bd_2"/>
</dbReference>
<evidence type="ECO:0000259" key="10">
    <source>
        <dbReference type="PROSITE" id="PS50110"/>
    </source>
</evidence>
<sequence>MDNERPVDLLIVDDDDEIRKRSAQYFQEHGYHTAAAASGAEALEQVQKQAFQVAILDMSMPGMSGIELLTKLRESNPEIEVVMLTGHGTIEIAVEAMKLGAHDFLTKPVRFKHLAAVVDKAAEAGRIRKENRQLRAVIERTQARTEGMVGESPAMREVFRLIERVGPTDKPILIQGESGTGKELVAKAIHQAGPLARQPLVVINCAALPEALLESELFGHEKGSFTGAVTAKEGLFEIADGGTLFIDEIGELSPTLQPKLLRVLEDGWMRRVGSVKDCRVQVRILAATNRNLADEVAAKRFREDLYYRINVLTIPLPPLRERGDDVRLLADKFTGPGWEWEPAALEAMQKYDWPGNVRQLMNAIERAKLLADEEWICLRNLPQEVLVPHSHGLPKTLQPEADLATVNRSLVVQAMRRERGNKMQAAKVLGVSRRSLYRLLEKYEIDQAEYID</sequence>
<dbReference type="EMBL" id="CP036433">
    <property type="protein sequence ID" value="QDU92628.1"/>
    <property type="molecule type" value="Genomic_DNA"/>
</dbReference>
<reference evidence="11 12" key="1">
    <citation type="submission" date="2019-02" db="EMBL/GenBank/DDBJ databases">
        <title>Deep-cultivation of Planctomycetes and their phenomic and genomic characterization uncovers novel biology.</title>
        <authorList>
            <person name="Wiegand S."/>
            <person name="Jogler M."/>
            <person name="Boedeker C."/>
            <person name="Pinto D."/>
            <person name="Vollmers J."/>
            <person name="Rivas-Marin E."/>
            <person name="Kohn T."/>
            <person name="Peeters S.H."/>
            <person name="Heuer A."/>
            <person name="Rast P."/>
            <person name="Oberbeckmann S."/>
            <person name="Bunk B."/>
            <person name="Jeske O."/>
            <person name="Meyerdierks A."/>
            <person name="Storesund J.E."/>
            <person name="Kallscheuer N."/>
            <person name="Luecker S."/>
            <person name="Lage O.M."/>
            <person name="Pohl T."/>
            <person name="Merkel B.J."/>
            <person name="Hornburger P."/>
            <person name="Mueller R.-W."/>
            <person name="Bruemmer F."/>
            <person name="Labrenz M."/>
            <person name="Spormann A.M."/>
            <person name="Op den Camp H."/>
            <person name="Overmann J."/>
            <person name="Amann R."/>
            <person name="Jetten M.S.M."/>
            <person name="Mascher T."/>
            <person name="Medema M.H."/>
            <person name="Devos D.P."/>
            <person name="Kaster A.-K."/>
            <person name="Ovreas L."/>
            <person name="Rohde M."/>
            <person name="Galperin M.Y."/>
            <person name="Jogler C."/>
        </authorList>
    </citation>
    <scope>NUCLEOTIDE SEQUENCE [LARGE SCALE GENOMIC DNA]</scope>
    <source>
        <strain evidence="11 12">Pla85_3_4</strain>
    </source>
</reference>
<dbReference type="FunFam" id="3.40.50.2300:FF:000018">
    <property type="entry name" value="DNA-binding transcriptional regulator NtrC"/>
    <property type="match status" value="1"/>
</dbReference>
<keyword evidence="5" id="KW-0805">Transcription regulation</keyword>
<evidence type="ECO:0000256" key="2">
    <source>
        <dbReference type="ARBA" id="ARBA00022741"/>
    </source>
</evidence>
<dbReference type="RefSeq" id="WP_145048751.1">
    <property type="nucleotide sequence ID" value="NZ_CP036433.1"/>
</dbReference>
<dbReference type="Pfam" id="PF25601">
    <property type="entry name" value="AAA_lid_14"/>
    <property type="match status" value="1"/>
</dbReference>
<dbReference type="PROSITE" id="PS50045">
    <property type="entry name" value="SIGMA54_INTERACT_4"/>
    <property type="match status" value="1"/>
</dbReference>
<dbReference type="PANTHER" id="PTHR32071">
    <property type="entry name" value="TRANSCRIPTIONAL REGULATORY PROTEIN"/>
    <property type="match status" value="1"/>
</dbReference>
<dbReference type="KEGG" id="lcre:Pla8534_03760"/>
<dbReference type="Proteomes" id="UP000317648">
    <property type="component" value="Chromosome"/>
</dbReference>
<dbReference type="InterPro" id="IPR011006">
    <property type="entry name" value="CheY-like_superfamily"/>
</dbReference>
<dbReference type="SUPFAM" id="SSF46689">
    <property type="entry name" value="Homeodomain-like"/>
    <property type="match status" value="1"/>
</dbReference>
<dbReference type="InterPro" id="IPR025944">
    <property type="entry name" value="Sigma_54_int_dom_CS"/>
</dbReference>
<dbReference type="Pfam" id="PF00158">
    <property type="entry name" value="Sigma54_activat"/>
    <property type="match status" value="1"/>
</dbReference>
<dbReference type="GO" id="GO:0000160">
    <property type="term" value="P:phosphorelay signal transduction system"/>
    <property type="evidence" value="ECO:0007669"/>
    <property type="project" value="UniProtKB-KW"/>
</dbReference>
<keyword evidence="4" id="KW-0902">Two-component regulatory system</keyword>
<dbReference type="AlphaFoldDB" id="A0A518DLC0"/>
<evidence type="ECO:0000256" key="4">
    <source>
        <dbReference type="ARBA" id="ARBA00023012"/>
    </source>
</evidence>
<dbReference type="FunFam" id="3.40.50.300:FF:000006">
    <property type="entry name" value="DNA-binding transcriptional regulator NtrC"/>
    <property type="match status" value="1"/>
</dbReference>
<feature type="domain" description="Sigma-54 factor interaction" evidence="9">
    <location>
        <begin position="148"/>
        <end position="369"/>
    </location>
</feature>